<name>A0A1I5MDZ2_9SPHN</name>
<dbReference type="InterPro" id="IPR036397">
    <property type="entry name" value="RNaseH_sf"/>
</dbReference>
<sequence length="296" mass="33287">MITNHLDPVLEQHAQLLERHEGYRVLRKVPTPYPLFPDDGVPPDGKCIGIVDLETTGLDAENDTIIEVAVMLVWVDEESGVIAHIGPFSWLEDPNVELDPRVSLVTGLANHMLNGHKIDDLSVEGYLSRADVLVSHNAAFEIGFLERRYPSLAKAKWGCSLKDVDWLMAGLDGRAQGSLLAQHGWYSEAHRAGPDVWSLFVLLMQRRRGIGPGAVRSHLQRLLETVDTDTVMVEARGAPFGKKDLLKARQYRWNANAGFWEKELSSELAQHEEAWHYRNGLKAPTLRAITARERHR</sequence>
<dbReference type="Pfam" id="PF00929">
    <property type="entry name" value="RNase_T"/>
    <property type="match status" value="1"/>
</dbReference>
<dbReference type="CDD" id="cd06127">
    <property type="entry name" value="DEDDh"/>
    <property type="match status" value="1"/>
</dbReference>
<proteinExistence type="predicted"/>
<evidence type="ECO:0000313" key="2">
    <source>
        <dbReference type="EMBL" id="SFP07812.1"/>
    </source>
</evidence>
<evidence type="ECO:0000259" key="1">
    <source>
        <dbReference type="Pfam" id="PF00929"/>
    </source>
</evidence>
<evidence type="ECO:0000313" key="3">
    <source>
        <dbReference type="Proteomes" id="UP000199331"/>
    </source>
</evidence>
<dbReference type="AlphaFoldDB" id="A0A1I5MDZ2"/>
<organism evidence="2 3">
    <name type="scientific">Qipengyuania nanhaisediminis</name>
    <dbReference type="NCBI Taxonomy" id="604088"/>
    <lineage>
        <taxon>Bacteria</taxon>
        <taxon>Pseudomonadati</taxon>
        <taxon>Pseudomonadota</taxon>
        <taxon>Alphaproteobacteria</taxon>
        <taxon>Sphingomonadales</taxon>
        <taxon>Erythrobacteraceae</taxon>
        <taxon>Qipengyuania</taxon>
    </lineage>
</organism>
<dbReference type="InterPro" id="IPR013520">
    <property type="entry name" value="Ribonucl_H"/>
</dbReference>
<dbReference type="InterPro" id="IPR012337">
    <property type="entry name" value="RNaseH-like_sf"/>
</dbReference>
<dbReference type="SUPFAM" id="SSF53098">
    <property type="entry name" value="Ribonuclease H-like"/>
    <property type="match status" value="1"/>
</dbReference>
<dbReference type="Proteomes" id="UP000199331">
    <property type="component" value="Unassembled WGS sequence"/>
</dbReference>
<keyword evidence="3" id="KW-1185">Reference proteome</keyword>
<protein>
    <submittedName>
        <fullName evidence="2">DNA polymerase-3 subunit epsilon</fullName>
    </submittedName>
</protein>
<dbReference type="RefSeq" id="WP_090478995.1">
    <property type="nucleotide sequence ID" value="NZ_FOWZ01000002.1"/>
</dbReference>
<accession>A0A1I5MDZ2</accession>
<dbReference type="GO" id="GO:0006259">
    <property type="term" value="P:DNA metabolic process"/>
    <property type="evidence" value="ECO:0007669"/>
    <property type="project" value="UniProtKB-ARBA"/>
</dbReference>
<dbReference type="Gene3D" id="3.30.420.10">
    <property type="entry name" value="Ribonuclease H-like superfamily/Ribonuclease H"/>
    <property type="match status" value="1"/>
</dbReference>
<reference evidence="3" key="1">
    <citation type="submission" date="2016-10" db="EMBL/GenBank/DDBJ databases">
        <authorList>
            <person name="Varghese N."/>
            <person name="Submissions S."/>
        </authorList>
    </citation>
    <scope>NUCLEOTIDE SEQUENCE [LARGE SCALE GENOMIC DNA]</scope>
    <source>
        <strain evidence="3">CGMCC 1.7715</strain>
    </source>
</reference>
<dbReference type="OrthoDB" id="7427781at2"/>
<feature type="domain" description="Exonuclease" evidence="1">
    <location>
        <begin position="50"/>
        <end position="149"/>
    </location>
</feature>
<gene>
    <name evidence="2" type="ORF">SAMN04488060_1307</name>
</gene>
<dbReference type="STRING" id="604088.SAMN04488060_1307"/>
<dbReference type="EMBL" id="FOWZ01000002">
    <property type="protein sequence ID" value="SFP07812.1"/>
    <property type="molecule type" value="Genomic_DNA"/>
</dbReference>
<dbReference type="GO" id="GO:0003676">
    <property type="term" value="F:nucleic acid binding"/>
    <property type="evidence" value="ECO:0007669"/>
    <property type="project" value="InterPro"/>
</dbReference>
<dbReference type="GO" id="GO:0004527">
    <property type="term" value="F:exonuclease activity"/>
    <property type="evidence" value="ECO:0007669"/>
    <property type="project" value="UniProtKB-ARBA"/>
</dbReference>